<feature type="transmembrane region" description="Helical" evidence="5">
    <location>
        <begin position="76"/>
        <end position="97"/>
    </location>
</feature>
<evidence type="ECO:0000256" key="2">
    <source>
        <dbReference type="ARBA" id="ARBA00022692"/>
    </source>
</evidence>
<sequence>MDLTQRFPRLADIFGIDLRTLALFRFALGSVLFCNLLTAFGDVGAFWADTGVMPRAWLIESEIGPRLSLFLAGGQAWFVVVLLLLQCVLALMFTLGWRTRLATIASFVMWASLLNRNPVVLIGGDLLICCLLFWSMFLPLGARFSVDAALAENPPPQENLHLSWASVGLLLQVMSVYFFSAILKSGREWVPDYTAVYYALSLDRHVLPLGKLLNEFLPLTKALSFYVWWLELLGPILIFTPLLLKYLRFGLMLCFMLMHVGFLLCLELGHFPYVSLASLTVFTGGWVWDALDRRHRRRHPQPPRIYYDIDCGFCLKSCQLFQQFLILPRSPIAPAQQTPRARTLMEANYSWVVIDGDEQAYLKWPAFTILVKHSPLLGWLYPLLRLPALERPGNAVYDFVARNRGTFGRLTAWLLPRRTMRWELGRFWNGIAAVFVVLVLVWNGHTIGMPPQASYAALTPLFRIIRIDQLWNMFAPYPLKEDGWLVVAGRLADGSEIDVLHPERGAPSFEKPRLYSQTHGGIRWLTYRGRLWEAQYANQRLYYGKYLCRSWNADKLEGDARNRRLMSFRMIYMLEMTPPPGGRAEVEQRVLWRHECFAKPGATPSP</sequence>
<feature type="transmembrane region" description="Helical" evidence="5">
    <location>
        <begin position="225"/>
        <end position="244"/>
    </location>
</feature>
<dbReference type="InterPro" id="IPR052964">
    <property type="entry name" value="Sporulation_signal_mat"/>
</dbReference>
<feature type="transmembrane region" description="Helical" evidence="5">
    <location>
        <begin position="118"/>
        <end position="142"/>
    </location>
</feature>
<feature type="domain" description="HTTM-like" evidence="6">
    <location>
        <begin position="13"/>
        <end position="287"/>
    </location>
</feature>
<keyword evidence="4 5" id="KW-0472">Membrane</keyword>
<gene>
    <name evidence="7" type="ORF">ABSH63_06030</name>
</gene>
<dbReference type="Proteomes" id="UP001465331">
    <property type="component" value="Unassembled WGS sequence"/>
</dbReference>
<protein>
    <submittedName>
        <fullName evidence="7">HTTM domain-containing protein</fullName>
    </submittedName>
</protein>
<dbReference type="SMART" id="SM00752">
    <property type="entry name" value="HTTM"/>
    <property type="match status" value="1"/>
</dbReference>
<reference evidence="7 8" key="1">
    <citation type="submission" date="2024-06" db="EMBL/GenBank/DDBJ databases">
        <authorList>
            <person name="Li Z."/>
            <person name="Jiang Y."/>
        </authorList>
    </citation>
    <scope>NUCLEOTIDE SEQUENCE [LARGE SCALE GENOMIC DNA]</scope>
    <source>
        <strain evidence="7 8">HSW-8</strain>
    </source>
</reference>
<dbReference type="PANTHER" id="PTHR39535:SF2">
    <property type="entry name" value="HTTM DOMAIN-CONTAINING PROTEIN"/>
    <property type="match status" value="1"/>
</dbReference>
<keyword evidence="2 5" id="KW-0812">Transmembrane</keyword>
<evidence type="ECO:0000256" key="1">
    <source>
        <dbReference type="ARBA" id="ARBA00004127"/>
    </source>
</evidence>
<evidence type="ECO:0000313" key="8">
    <source>
        <dbReference type="Proteomes" id="UP001465331"/>
    </source>
</evidence>
<dbReference type="RefSeq" id="WP_352888320.1">
    <property type="nucleotide sequence ID" value="NZ_JBEPIJ010000005.1"/>
</dbReference>
<keyword evidence="3 5" id="KW-1133">Transmembrane helix</keyword>
<dbReference type="InterPro" id="IPR053934">
    <property type="entry name" value="HTTM_dom"/>
</dbReference>
<feature type="transmembrane region" description="Helical" evidence="5">
    <location>
        <begin position="21"/>
        <end position="48"/>
    </location>
</feature>
<dbReference type="EMBL" id="JBEPIJ010000005">
    <property type="protein sequence ID" value="MES0873560.1"/>
    <property type="molecule type" value="Genomic_DNA"/>
</dbReference>
<evidence type="ECO:0000256" key="5">
    <source>
        <dbReference type="SAM" id="Phobius"/>
    </source>
</evidence>
<name>A0ABV2A8I7_9GAMM</name>
<organism evidence="7 8">
    <name type="scientific">Sinimarinibacterium thermocellulolyticum</name>
    <dbReference type="NCBI Taxonomy" id="3170016"/>
    <lineage>
        <taxon>Bacteria</taxon>
        <taxon>Pseudomonadati</taxon>
        <taxon>Pseudomonadota</taxon>
        <taxon>Gammaproteobacteria</taxon>
        <taxon>Nevskiales</taxon>
        <taxon>Nevskiaceae</taxon>
        <taxon>Sinimarinibacterium</taxon>
    </lineage>
</organism>
<accession>A0ABV2A8I7</accession>
<feature type="transmembrane region" description="Helical" evidence="5">
    <location>
        <begin position="162"/>
        <end position="183"/>
    </location>
</feature>
<evidence type="ECO:0000256" key="3">
    <source>
        <dbReference type="ARBA" id="ARBA00022989"/>
    </source>
</evidence>
<dbReference type="Pfam" id="PF04134">
    <property type="entry name" value="DCC1-like"/>
    <property type="match status" value="1"/>
</dbReference>
<feature type="transmembrane region" description="Helical" evidence="5">
    <location>
        <begin position="427"/>
        <end position="445"/>
    </location>
</feature>
<dbReference type="InterPro" id="IPR007263">
    <property type="entry name" value="DCC1-like"/>
</dbReference>
<comment type="caution">
    <text evidence="7">The sequence shown here is derived from an EMBL/GenBank/DDBJ whole genome shotgun (WGS) entry which is preliminary data.</text>
</comment>
<evidence type="ECO:0000313" key="7">
    <source>
        <dbReference type="EMBL" id="MES0873560.1"/>
    </source>
</evidence>
<dbReference type="InterPro" id="IPR011020">
    <property type="entry name" value="HTTM-like"/>
</dbReference>
<dbReference type="PANTHER" id="PTHR39535">
    <property type="entry name" value="SPORULATION-DELAYING PROTEIN SDPB"/>
    <property type="match status" value="1"/>
</dbReference>
<comment type="subcellular location">
    <subcellularLocation>
        <location evidence="1">Endomembrane system</location>
        <topology evidence="1">Multi-pass membrane protein</topology>
    </subcellularLocation>
</comment>
<keyword evidence="8" id="KW-1185">Reference proteome</keyword>
<feature type="transmembrane region" description="Helical" evidence="5">
    <location>
        <begin position="272"/>
        <end position="291"/>
    </location>
</feature>
<evidence type="ECO:0000256" key="4">
    <source>
        <dbReference type="ARBA" id="ARBA00023136"/>
    </source>
</evidence>
<dbReference type="Pfam" id="PF05090">
    <property type="entry name" value="HTTM"/>
    <property type="match status" value="1"/>
</dbReference>
<evidence type="ECO:0000259" key="6">
    <source>
        <dbReference type="SMART" id="SM00752"/>
    </source>
</evidence>
<proteinExistence type="predicted"/>